<organism evidence="2 3">
    <name type="scientific">Aphis craccivora</name>
    <name type="common">Cowpea aphid</name>
    <dbReference type="NCBI Taxonomy" id="307492"/>
    <lineage>
        <taxon>Eukaryota</taxon>
        <taxon>Metazoa</taxon>
        <taxon>Ecdysozoa</taxon>
        <taxon>Arthropoda</taxon>
        <taxon>Hexapoda</taxon>
        <taxon>Insecta</taxon>
        <taxon>Pterygota</taxon>
        <taxon>Neoptera</taxon>
        <taxon>Paraneoptera</taxon>
        <taxon>Hemiptera</taxon>
        <taxon>Sternorrhyncha</taxon>
        <taxon>Aphidomorpha</taxon>
        <taxon>Aphidoidea</taxon>
        <taxon>Aphididae</taxon>
        <taxon>Aphidini</taxon>
        <taxon>Aphis</taxon>
        <taxon>Aphis</taxon>
    </lineage>
</organism>
<feature type="compositionally biased region" description="Polar residues" evidence="1">
    <location>
        <begin position="469"/>
        <end position="508"/>
    </location>
</feature>
<feature type="compositionally biased region" description="Low complexity" evidence="1">
    <location>
        <begin position="716"/>
        <end position="732"/>
    </location>
</feature>
<protein>
    <submittedName>
        <fullName evidence="2">Cell wall adhesin EAP1-like isoform X1</fullName>
    </submittedName>
</protein>
<dbReference type="Proteomes" id="UP000478052">
    <property type="component" value="Unassembled WGS sequence"/>
</dbReference>
<feature type="region of interest" description="Disordered" evidence="1">
    <location>
        <begin position="712"/>
        <end position="755"/>
    </location>
</feature>
<evidence type="ECO:0000313" key="2">
    <source>
        <dbReference type="EMBL" id="KAF0769391.1"/>
    </source>
</evidence>
<comment type="caution">
    <text evidence="2">The sequence shown here is derived from an EMBL/GenBank/DDBJ whole genome shotgun (WGS) entry which is preliminary data.</text>
</comment>
<gene>
    <name evidence="2" type="ORF">FWK35_00022771</name>
</gene>
<sequence>MLQWPEIKLDGCRFHLSQAWWRAIQKFGLAMDCKNDESKISKWLHYCFGLIYLNPEDVENCFSIDLYNIKPNDDRLDKFYNYLKNTYIDEEATFPPKVWAKASSELTKSTNACESFHAHFNMCVVVGLAVTAAPGRLADAAPSPVGSYIYHQYKRSPAESNVDLTSALATNFGGFNPSAALPDFGYASGFPTTAAGFGFDDVASGLLHLSHPYAATTFGSGFDSIGYPFSESTLNQLQFKTTLGSGSPSSLPVKYDPKVGNAGLHQSSFYGLSATESVKPTAQRVVPLQQTRPNEQQIPVESLNSAPNSFVSPQQSYPAATAFETQKQLYTAAISVPFQQSYPSTASGPLPQSYSASTSVPQQQSYPASISVPLQQSYPATVSAPRQQSYVTAISAPLQQSYSTSASVQQQQSYPVAEPAQQQQSYPTSVSVPLQQSYSSASSVPLQQSFSAIASAPQQQSYPVVDSVPQRQSYPASASVQQQQSYPTSASVSQLQSHSTPQQQTYPASASIFQQQSYTNTISAPLQQPYVATVSKSSQQSYPATSGDFQISTYQLPAASSSAGPPNTSNAGSVPDLALELRPPPYTAPESSVDYRQNANIPSSPASSYPPADSNKNNNNYLFNDFGLPSVPTAGTSDQNQVFKQVSNAGPLPVNTNDFLTAGSNAKPDQPHTNVYYTAPVPVSGGSNSAPSNVPNYYSVPSISYSLTSNSDGEFAGSTSAPPAAPISSIGTDRGVPPSNPTGGPNPSYLDTNSISSVTYTNSNSISANSYTDSNSIQSSSYTTPSTPIAVNPYNDYKFSTDNFYGDSNSISLNSKRESSTVNSSYKPPLLIQYSNNVGNYKTIQ</sequence>
<evidence type="ECO:0000313" key="3">
    <source>
        <dbReference type="Proteomes" id="UP000478052"/>
    </source>
</evidence>
<evidence type="ECO:0000256" key="1">
    <source>
        <dbReference type="SAM" id="MobiDB-lite"/>
    </source>
</evidence>
<dbReference type="AlphaFoldDB" id="A0A6G0ZF49"/>
<feature type="compositionally biased region" description="Polar residues" evidence="1">
    <location>
        <begin position="557"/>
        <end position="572"/>
    </location>
</feature>
<accession>A0A6G0ZF49</accession>
<feature type="compositionally biased region" description="Low complexity" evidence="1">
    <location>
        <begin position="598"/>
        <end position="620"/>
    </location>
</feature>
<feature type="region of interest" description="Disordered" evidence="1">
    <location>
        <begin position="557"/>
        <end position="623"/>
    </location>
</feature>
<feature type="region of interest" description="Disordered" evidence="1">
    <location>
        <begin position="659"/>
        <end position="679"/>
    </location>
</feature>
<keyword evidence="3" id="KW-1185">Reference proteome</keyword>
<dbReference type="OrthoDB" id="8055574at2759"/>
<name>A0A6G0ZF49_APHCR</name>
<feature type="region of interest" description="Disordered" evidence="1">
    <location>
        <begin position="464"/>
        <end position="508"/>
    </location>
</feature>
<dbReference type="EMBL" id="VUJU01000604">
    <property type="protein sequence ID" value="KAF0769391.1"/>
    <property type="molecule type" value="Genomic_DNA"/>
</dbReference>
<reference evidence="2 3" key="1">
    <citation type="submission" date="2019-08" db="EMBL/GenBank/DDBJ databases">
        <title>Whole genome of Aphis craccivora.</title>
        <authorList>
            <person name="Voronova N.V."/>
            <person name="Shulinski R.S."/>
            <person name="Bandarenka Y.V."/>
            <person name="Zhorov D.G."/>
            <person name="Warner D."/>
        </authorList>
    </citation>
    <scope>NUCLEOTIDE SEQUENCE [LARGE SCALE GENOMIC DNA]</scope>
    <source>
        <strain evidence="2">180601</strain>
        <tissue evidence="2">Whole Body</tissue>
    </source>
</reference>
<proteinExistence type="predicted"/>